<evidence type="ECO:0000256" key="1">
    <source>
        <dbReference type="ARBA" id="ARBA00022679"/>
    </source>
</evidence>
<protein>
    <submittedName>
        <fullName evidence="5">3-oxoacyl-ACP synthase</fullName>
    </submittedName>
</protein>
<dbReference type="InterPro" id="IPR013747">
    <property type="entry name" value="ACP_syn_III_C"/>
</dbReference>
<accession>A0A2W6MU64</accession>
<dbReference type="EMBL" id="NBIU01000016">
    <property type="protein sequence ID" value="PZT47997.1"/>
    <property type="molecule type" value="Genomic_DNA"/>
</dbReference>
<reference evidence="5 6" key="1">
    <citation type="submission" date="2017-03" db="EMBL/GenBank/DDBJ databases">
        <title>Genomic and clinical evidence uncovers the enterohepatic species Helicobacter valdiviensis as a potential human intestinal pathogen.</title>
        <authorList>
            <person name="Fresia P."/>
            <person name="Jara R."/>
            <person name="Sierra R."/>
            <person name="Ferres I."/>
            <person name="Greif G."/>
            <person name="Iraola G."/>
            <person name="Collado L."/>
        </authorList>
    </citation>
    <scope>NUCLEOTIDE SEQUENCE [LARGE SCALE GENOMIC DNA]</scope>
    <source>
        <strain evidence="5 6">WBE14</strain>
    </source>
</reference>
<feature type="domain" description="Beta-ketoacyl-[acyl-carrier-protein] synthase III N-terminal" evidence="4">
    <location>
        <begin position="107"/>
        <end position="181"/>
    </location>
</feature>
<dbReference type="GO" id="GO:0004315">
    <property type="term" value="F:3-oxoacyl-[acyl-carrier-protein] synthase activity"/>
    <property type="evidence" value="ECO:0007669"/>
    <property type="project" value="InterPro"/>
</dbReference>
<dbReference type="PANTHER" id="PTHR34069">
    <property type="entry name" value="3-OXOACYL-[ACYL-CARRIER-PROTEIN] SYNTHASE 3"/>
    <property type="match status" value="1"/>
</dbReference>
<dbReference type="GO" id="GO:0044550">
    <property type="term" value="P:secondary metabolite biosynthetic process"/>
    <property type="evidence" value="ECO:0007669"/>
    <property type="project" value="TreeGrafter"/>
</dbReference>
<name>A0A2W6MU64_9HELI</name>
<keyword evidence="1" id="KW-0808">Transferase</keyword>
<evidence type="ECO:0000259" key="4">
    <source>
        <dbReference type="Pfam" id="PF08545"/>
    </source>
</evidence>
<sequence length="324" mass="36004">MIKANISGIGTALGENITNAKIEKDFNLKSGIIEKTTKLQTRYFFKQDEDLEPHILKAINQALQVAKLNLNDISCIICASAINRVAIPYNAAYIHKILNANPIIQTFDINMTCLSMLRAFDIGARLLDIHKHILLVSIDIASLGLDWEKVHTAGIFGDGISAMIISQSETGGIVFSDFQTHSCGYDLCQIKAGGYLYPPQHTKDYQKLGFFEMKGKELFKLTMQVLPKFITQSLKKAKININEISYIIPHQASFSSLAHATKMLKINPEKIINIFQNHGNQIASSIPFALKELFNKNVLKSKDKIMLIGTSAGLGLGLIIWEKP</sequence>
<dbReference type="AlphaFoldDB" id="A0A2W6MU64"/>
<dbReference type="InterPro" id="IPR016039">
    <property type="entry name" value="Thiolase-like"/>
</dbReference>
<dbReference type="SUPFAM" id="SSF53901">
    <property type="entry name" value="Thiolase-like"/>
    <property type="match status" value="1"/>
</dbReference>
<gene>
    <name evidence="5" type="ORF">B6S12_06305</name>
</gene>
<comment type="caution">
    <text evidence="5">The sequence shown here is derived from an EMBL/GenBank/DDBJ whole genome shotgun (WGS) entry which is preliminary data.</text>
</comment>
<dbReference type="RefSeq" id="WP_111229964.1">
    <property type="nucleotide sequence ID" value="NZ_NBIU01000016.1"/>
</dbReference>
<evidence type="ECO:0000256" key="2">
    <source>
        <dbReference type="ARBA" id="ARBA00023315"/>
    </source>
</evidence>
<dbReference type="OrthoDB" id="4336181at2"/>
<organism evidence="5 6">
    <name type="scientific">Helicobacter valdiviensis</name>
    <dbReference type="NCBI Taxonomy" id="1458358"/>
    <lineage>
        <taxon>Bacteria</taxon>
        <taxon>Pseudomonadati</taxon>
        <taxon>Campylobacterota</taxon>
        <taxon>Epsilonproteobacteria</taxon>
        <taxon>Campylobacterales</taxon>
        <taxon>Helicobacteraceae</taxon>
        <taxon>Helicobacter</taxon>
    </lineage>
</organism>
<keyword evidence="6" id="KW-1185">Reference proteome</keyword>
<proteinExistence type="predicted"/>
<dbReference type="InterPro" id="IPR013751">
    <property type="entry name" value="ACP_syn_III_N"/>
</dbReference>
<dbReference type="Pfam" id="PF08541">
    <property type="entry name" value="ACP_syn_III_C"/>
    <property type="match status" value="1"/>
</dbReference>
<dbReference type="CDD" id="cd00830">
    <property type="entry name" value="KAS_III"/>
    <property type="match status" value="1"/>
</dbReference>
<keyword evidence="2" id="KW-0012">Acyltransferase</keyword>
<feature type="domain" description="Beta-ketoacyl-[acyl-carrier-protein] synthase III C-terminal" evidence="3">
    <location>
        <begin position="234"/>
        <end position="322"/>
    </location>
</feature>
<dbReference type="Proteomes" id="UP000249746">
    <property type="component" value="Unassembled WGS sequence"/>
</dbReference>
<dbReference type="GO" id="GO:0006633">
    <property type="term" value="P:fatty acid biosynthetic process"/>
    <property type="evidence" value="ECO:0007669"/>
    <property type="project" value="InterPro"/>
</dbReference>
<dbReference type="Gene3D" id="3.40.47.10">
    <property type="match status" value="1"/>
</dbReference>
<dbReference type="PANTHER" id="PTHR34069:SF2">
    <property type="entry name" value="BETA-KETOACYL-[ACYL-CARRIER-PROTEIN] SYNTHASE III"/>
    <property type="match status" value="1"/>
</dbReference>
<evidence type="ECO:0000259" key="3">
    <source>
        <dbReference type="Pfam" id="PF08541"/>
    </source>
</evidence>
<dbReference type="Pfam" id="PF08545">
    <property type="entry name" value="ACP_syn_III"/>
    <property type="match status" value="1"/>
</dbReference>
<evidence type="ECO:0000313" key="6">
    <source>
        <dbReference type="Proteomes" id="UP000249746"/>
    </source>
</evidence>
<evidence type="ECO:0000313" key="5">
    <source>
        <dbReference type="EMBL" id="PZT47997.1"/>
    </source>
</evidence>